<protein>
    <recommendedName>
        <fullName evidence="3">DUF952 domain-containing protein</fullName>
    </recommendedName>
</protein>
<evidence type="ECO:0000256" key="1">
    <source>
        <dbReference type="SAM" id="Phobius"/>
    </source>
</evidence>
<dbReference type="PANTHER" id="PTHR34129:SF1">
    <property type="entry name" value="DUF952 DOMAIN-CONTAINING PROTEIN"/>
    <property type="match status" value="1"/>
</dbReference>
<sequence>MKVFHIALESEWRAAERTGTYTTSTLGRSLEEEGFIHTSRADQVKAVSARYYAGVRKPLVRLQIDTDKLTSPWREDPVGEDTYPHIYGPLNVAAVTAVRPWHRVGREKTFLEVFLAEAMVRILLAIGVMLLAGAGSAIGDAVGDSIGTHGADGSATGAVIGAFAGLAVGAGLFVIALRRLDH</sequence>
<keyword evidence="1" id="KW-0472">Membrane</keyword>
<feature type="transmembrane region" description="Helical" evidence="1">
    <location>
        <begin position="158"/>
        <end position="177"/>
    </location>
</feature>
<proteinExistence type="predicted"/>
<evidence type="ECO:0008006" key="3">
    <source>
        <dbReference type="Google" id="ProtNLM"/>
    </source>
</evidence>
<keyword evidence="1" id="KW-0812">Transmembrane</keyword>
<dbReference type="AlphaFoldDB" id="A0A2P2C5J8"/>
<reference evidence="2" key="1">
    <citation type="submission" date="2015-08" db="EMBL/GenBank/DDBJ databases">
        <authorList>
            <person name="Babu N.S."/>
            <person name="Beckwith C.J."/>
            <person name="Beseler K.G."/>
            <person name="Brison A."/>
            <person name="Carone J.V."/>
            <person name="Caskin T.P."/>
            <person name="Diamond M."/>
            <person name="Durham M.E."/>
            <person name="Foxe J.M."/>
            <person name="Go M."/>
            <person name="Henderson B.A."/>
            <person name="Jones I.B."/>
            <person name="McGettigan J.A."/>
            <person name="Micheletti S.J."/>
            <person name="Nasrallah M.E."/>
            <person name="Ortiz D."/>
            <person name="Piller C.R."/>
            <person name="Privatt S.R."/>
            <person name="Schneider S.L."/>
            <person name="Sharp S."/>
            <person name="Smith T.C."/>
            <person name="Stanton J.D."/>
            <person name="Ullery H.E."/>
            <person name="Wilson R.J."/>
            <person name="Serrano M.G."/>
            <person name="Buck G."/>
            <person name="Lee V."/>
            <person name="Wang Y."/>
            <person name="Carvalho R."/>
            <person name="Voegtly L."/>
            <person name="Shi R."/>
            <person name="Duckworth R."/>
            <person name="Johnson A."/>
            <person name="Loviza R."/>
            <person name="Walstead R."/>
            <person name="Shah Z."/>
            <person name="Kiflezghi M."/>
            <person name="Wade K."/>
            <person name="Ball S.L."/>
            <person name="Bradley K.W."/>
            <person name="Asai D.J."/>
            <person name="Bowman C.A."/>
            <person name="Russell D.A."/>
            <person name="Pope W.H."/>
            <person name="Jacobs-Sera D."/>
            <person name="Hendrix R.W."/>
            <person name="Hatfull G.F."/>
        </authorList>
    </citation>
    <scope>NUCLEOTIDE SEQUENCE</scope>
</reference>
<accession>A0A2P2C5J8</accession>
<keyword evidence="1" id="KW-1133">Transmembrane helix</keyword>
<dbReference type="SUPFAM" id="SSF56399">
    <property type="entry name" value="ADP-ribosylation"/>
    <property type="match status" value="1"/>
</dbReference>
<dbReference type="PANTHER" id="PTHR34129">
    <property type="entry name" value="BLR1139 PROTEIN"/>
    <property type="match status" value="1"/>
</dbReference>
<evidence type="ECO:0000313" key="2">
    <source>
        <dbReference type="EMBL" id="CUR56022.1"/>
    </source>
</evidence>
<gene>
    <name evidence="2" type="ORF">NOCA2310120</name>
</gene>
<dbReference type="EMBL" id="CZKA01000025">
    <property type="protein sequence ID" value="CUR56022.1"/>
    <property type="molecule type" value="Genomic_DNA"/>
</dbReference>
<name>A0A2P2C5J8_9ZZZZ</name>
<dbReference type="InterPro" id="IPR009297">
    <property type="entry name" value="DUF952"/>
</dbReference>
<organism evidence="2">
    <name type="scientific">metagenome</name>
    <dbReference type="NCBI Taxonomy" id="256318"/>
    <lineage>
        <taxon>unclassified sequences</taxon>
        <taxon>metagenomes</taxon>
    </lineage>
</organism>
<feature type="transmembrane region" description="Helical" evidence="1">
    <location>
        <begin position="118"/>
        <end position="138"/>
    </location>
</feature>
<dbReference type="Pfam" id="PF06108">
    <property type="entry name" value="DUF952"/>
    <property type="match status" value="1"/>
</dbReference>
<dbReference type="Gene3D" id="3.20.170.20">
    <property type="entry name" value="Protein of unknown function DUF952"/>
    <property type="match status" value="1"/>
</dbReference>